<dbReference type="InterPro" id="IPR009003">
    <property type="entry name" value="Peptidase_S1_PA"/>
</dbReference>
<dbReference type="PATRIC" id="fig|1291734.4.peg.1857"/>
<keyword evidence="6" id="KW-0812">Transmembrane</keyword>
<keyword evidence="3" id="KW-0378">Hydrolase</keyword>
<keyword evidence="6" id="KW-1133">Transmembrane helix</keyword>
<dbReference type="GO" id="GO:0006508">
    <property type="term" value="P:proteolysis"/>
    <property type="evidence" value="ECO:0007669"/>
    <property type="project" value="UniProtKB-KW"/>
</dbReference>
<comment type="similarity">
    <text evidence="1">Belongs to the peptidase S1C family.</text>
</comment>
<evidence type="ECO:0000313" key="9">
    <source>
        <dbReference type="Proteomes" id="UP000051804"/>
    </source>
</evidence>
<dbReference type="PANTHER" id="PTHR43343">
    <property type="entry name" value="PEPTIDASE S12"/>
    <property type="match status" value="1"/>
</dbReference>
<organism evidence="8 9">
    <name type="scientific">Lacticaseibacillus nasuensis JCM 17158</name>
    <dbReference type="NCBI Taxonomy" id="1291734"/>
    <lineage>
        <taxon>Bacteria</taxon>
        <taxon>Bacillati</taxon>
        <taxon>Bacillota</taxon>
        <taxon>Bacilli</taxon>
        <taxon>Lactobacillales</taxon>
        <taxon>Lactobacillaceae</taxon>
        <taxon>Lacticaseibacillus</taxon>
    </lineage>
</organism>
<dbReference type="Pfam" id="PF13180">
    <property type="entry name" value="PDZ_2"/>
    <property type="match status" value="1"/>
</dbReference>
<evidence type="ECO:0000256" key="6">
    <source>
        <dbReference type="SAM" id="Phobius"/>
    </source>
</evidence>
<dbReference type="PANTHER" id="PTHR43343:SF3">
    <property type="entry name" value="PROTEASE DO-LIKE 8, CHLOROPLASTIC"/>
    <property type="match status" value="1"/>
</dbReference>
<feature type="transmembrane region" description="Helical" evidence="6">
    <location>
        <begin position="31"/>
        <end position="53"/>
    </location>
</feature>
<dbReference type="Pfam" id="PF13365">
    <property type="entry name" value="Trypsin_2"/>
    <property type="match status" value="1"/>
</dbReference>
<comment type="caution">
    <text evidence="8">The sequence shown here is derived from an EMBL/GenBank/DDBJ whole genome shotgun (WGS) entry which is preliminary data.</text>
</comment>
<dbReference type="InterPro" id="IPR001478">
    <property type="entry name" value="PDZ"/>
</dbReference>
<dbReference type="Proteomes" id="UP000051804">
    <property type="component" value="Unassembled WGS sequence"/>
</dbReference>
<feature type="compositionally biased region" description="Low complexity" evidence="5">
    <location>
        <begin position="126"/>
        <end position="139"/>
    </location>
</feature>
<dbReference type="STRING" id="1291734.FD02_GL001809"/>
<evidence type="ECO:0000313" key="8">
    <source>
        <dbReference type="EMBL" id="KRK73975.1"/>
    </source>
</evidence>
<feature type="region of interest" description="Disordered" evidence="5">
    <location>
        <begin position="116"/>
        <end position="146"/>
    </location>
</feature>
<dbReference type="GO" id="GO:0004252">
    <property type="term" value="F:serine-type endopeptidase activity"/>
    <property type="evidence" value="ECO:0007669"/>
    <property type="project" value="InterPro"/>
</dbReference>
<feature type="compositionally biased region" description="Polar residues" evidence="5">
    <location>
        <begin position="1"/>
        <end position="16"/>
    </location>
</feature>
<dbReference type="InterPro" id="IPR036034">
    <property type="entry name" value="PDZ_sf"/>
</dbReference>
<evidence type="ECO:0000259" key="7">
    <source>
        <dbReference type="SMART" id="SM00228"/>
    </source>
</evidence>
<dbReference type="EMBL" id="AZDJ01000003">
    <property type="protein sequence ID" value="KRK73975.1"/>
    <property type="molecule type" value="Genomic_DNA"/>
</dbReference>
<dbReference type="Gene3D" id="2.30.42.10">
    <property type="match status" value="1"/>
</dbReference>
<dbReference type="InterPro" id="IPR043504">
    <property type="entry name" value="Peptidase_S1_PA_chymotrypsin"/>
</dbReference>
<dbReference type="PRINTS" id="PR00834">
    <property type="entry name" value="PROTEASES2C"/>
</dbReference>
<dbReference type="SMART" id="SM00228">
    <property type="entry name" value="PDZ"/>
    <property type="match status" value="1"/>
</dbReference>
<dbReference type="AlphaFoldDB" id="A0A0R1K3W6"/>
<reference evidence="8 9" key="1">
    <citation type="journal article" date="2015" name="Genome Announc.">
        <title>Expanding the biotechnology potential of lactobacilli through comparative genomics of 213 strains and associated genera.</title>
        <authorList>
            <person name="Sun Z."/>
            <person name="Harris H.M."/>
            <person name="McCann A."/>
            <person name="Guo C."/>
            <person name="Argimon S."/>
            <person name="Zhang W."/>
            <person name="Yang X."/>
            <person name="Jeffery I.B."/>
            <person name="Cooney J.C."/>
            <person name="Kagawa T.F."/>
            <person name="Liu W."/>
            <person name="Song Y."/>
            <person name="Salvetti E."/>
            <person name="Wrobel A."/>
            <person name="Rasinkangas P."/>
            <person name="Parkhill J."/>
            <person name="Rea M.C."/>
            <person name="O'Sullivan O."/>
            <person name="Ritari J."/>
            <person name="Douillard F.P."/>
            <person name="Paul Ross R."/>
            <person name="Yang R."/>
            <person name="Briner A.E."/>
            <person name="Felis G.E."/>
            <person name="de Vos W.M."/>
            <person name="Barrangou R."/>
            <person name="Klaenhammer T.R."/>
            <person name="Caufield P.W."/>
            <person name="Cui Y."/>
            <person name="Zhang H."/>
            <person name="O'Toole P.W."/>
        </authorList>
    </citation>
    <scope>NUCLEOTIDE SEQUENCE [LARGE SCALE GENOMIC DNA]</scope>
    <source>
        <strain evidence="8 9">JCM 17158</strain>
    </source>
</reference>
<dbReference type="SUPFAM" id="SSF50494">
    <property type="entry name" value="Trypsin-like serine proteases"/>
    <property type="match status" value="1"/>
</dbReference>
<keyword evidence="9" id="KW-1185">Reference proteome</keyword>
<evidence type="ECO:0000256" key="2">
    <source>
        <dbReference type="ARBA" id="ARBA00022670"/>
    </source>
</evidence>
<feature type="domain" description="PDZ" evidence="7">
    <location>
        <begin position="339"/>
        <end position="427"/>
    </location>
</feature>
<keyword evidence="6" id="KW-0472">Membrane</keyword>
<evidence type="ECO:0000256" key="3">
    <source>
        <dbReference type="ARBA" id="ARBA00022801"/>
    </source>
</evidence>
<protein>
    <submittedName>
        <fullName evidence="8">Trypsin-like serine protease</fullName>
    </submittedName>
</protein>
<dbReference type="RefSeq" id="WP_054721609.1">
    <property type="nucleotide sequence ID" value="NZ_AZDJ01000003.1"/>
</dbReference>
<keyword evidence="4" id="KW-0720">Serine protease</keyword>
<keyword evidence="2 8" id="KW-0645">Protease</keyword>
<dbReference type="InterPro" id="IPR051201">
    <property type="entry name" value="Chloro_Bact_Ser_Proteases"/>
</dbReference>
<dbReference type="SUPFAM" id="SSF50156">
    <property type="entry name" value="PDZ domain-like"/>
    <property type="match status" value="1"/>
</dbReference>
<accession>A0A0R1K3W6</accession>
<feature type="region of interest" description="Disordered" evidence="5">
    <location>
        <begin position="1"/>
        <end position="23"/>
    </location>
</feature>
<name>A0A0R1K3W6_9LACO</name>
<sequence length="448" mass="45593">MDNNQNQSINGPESTPQPAPKRHRSTLWKTVVIAAVAAIVGGGVGGGAAYWAFSQQANGDLGVTSTSKQAGTTKVSNVSVNTSSASSAAYAKVEKAVVTVVNLQKAQSTSSGLDQWSQIFGDDSDSSGSNDGSSSANSGTLQEASEGSGVIYQKKDGKAYLVTNNHVVADSDKLEVILSDGSKLTAKLVGTDETTDLAVLSIDGSKISTVASFGDSSKLKAGETVLAIGSPLGSDYATSVTQGIISATDRTVAVTDEETGQETGQATVIQTDAAINSGNSGGPLINLSGQVIGINSMKLSNNASDSSTATIEGMGFAIPSDEVVSIINQLATNGKVTRPSLGVEVRDLSSVSASQQSSVLKIPSSVKSGAVIAGFTSGSVTKAAGVKQYDVIVGIGDDTVTGVADLRTALYKHSVGDTIKLTYYHQGTKKTVSVKLTKSMSSSTSTNK</sequence>
<gene>
    <name evidence="8" type="ORF">FD02_GL001809</name>
</gene>
<evidence type="ECO:0000256" key="1">
    <source>
        <dbReference type="ARBA" id="ARBA00010541"/>
    </source>
</evidence>
<proteinExistence type="inferred from homology"/>
<dbReference type="InterPro" id="IPR001940">
    <property type="entry name" value="Peptidase_S1C"/>
</dbReference>
<evidence type="ECO:0000256" key="4">
    <source>
        <dbReference type="ARBA" id="ARBA00022825"/>
    </source>
</evidence>
<dbReference type="Gene3D" id="2.40.10.10">
    <property type="entry name" value="Trypsin-like serine proteases"/>
    <property type="match status" value="2"/>
</dbReference>
<dbReference type="OrthoDB" id="9758917at2"/>
<evidence type="ECO:0000256" key="5">
    <source>
        <dbReference type="SAM" id="MobiDB-lite"/>
    </source>
</evidence>